<feature type="signal peptide" evidence="1">
    <location>
        <begin position="1"/>
        <end position="18"/>
    </location>
</feature>
<feature type="chain" id="PRO_5003992856" description="Secreted protein" evidence="1">
    <location>
        <begin position="19"/>
        <end position="149"/>
    </location>
</feature>
<keyword evidence="1" id="KW-0732">Signal</keyword>
<sequence>MKRALAIGFAFASSMAAASDIRMTVPIASQHYFCPSNNCINLNEVNLGLGAEVDGYGIISFENSYRRQSVAVYKAFEYDATSYMGFGVRLGGSTGYEEETDMPVVPLAQPYLKLAPFDFWTFNLGMVPVGLVDTKHYNLVVTLDSQISF</sequence>
<gene>
    <name evidence="2" type="ORF">C942_01987</name>
</gene>
<evidence type="ECO:0008006" key="4">
    <source>
        <dbReference type="Google" id="ProtNLM"/>
    </source>
</evidence>
<dbReference type="OrthoDB" id="5815092at2"/>
<dbReference type="RefSeq" id="WP_007467022.1">
    <property type="nucleotide sequence ID" value="NZ_AMZO01000021.1"/>
</dbReference>
<organism evidence="2 3">
    <name type="scientific">Photobacterium marinum</name>
    <dbReference type="NCBI Taxonomy" id="1056511"/>
    <lineage>
        <taxon>Bacteria</taxon>
        <taxon>Pseudomonadati</taxon>
        <taxon>Pseudomonadota</taxon>
        <taxon>Gammaproteobacteria</taxon>
        <taxon>Vibrionales</taxon>
        <taxon>Vibrionaceae</taxon>
        <taxon>Photobacterium</taxon>
    </lineage>
</organism>
<proteinExistence type="predicted"/>
<keyword evidence="3" id="KW-1185">Reference proteome</keyword>
<evidence type="ECO:0000313" key="3">
    <source>
        <dbReference type="Proteomes" id="UP000011134"/>
    </source>
</evidence>
<evidence type="ECO:0000256" key="1">
    <source>
        <dbReference type="SAM" id="SignalP"/>
    </source>
</evidence>
<dbReference type="PATRIC" id="fig|1056511.3.peg.3063"/>
<reference evidence="2 3" key="1">
    <citation type="submission" date="2012-12" db="EMBL/GenBank/DDBJ databases">
        <title>Genome Assembly of Photobacterium sp. AK15.</title>
        <authorList>
            <person name="Khatri I."/>
            <person name="Vaidya B."/>
            <person name="Srinivas T.N.R."/>
            <person name="Subramanian S."/>
            <person name="Pinnaka A."/>
        </authorList>
    </citation>
    <scope>NUCLEOTIDE SEQUENCE [LARGE SCALE GENOMIC DNA]</scope>
    <source>
        <strain evidence="2 3">AK15</strain>
    </source>
</reference>
<dbReference type="EMBL" id="AMZO01000021">
    <property type="protein sequence ID" value="ELR64897.1"/>
    <property type="molecule type" value="Genomic_DNA"/>
</dbReference>
<dbReference type="AlphaFoldDB" id="L8JBV9"/>
<comment type="caution">
    <text evidence="2">The sequence shown here is derived from an EMBL/GenBank/DDBJ whole genome shotgun (WGS) entry which is preliminary data.</text>
</comment>
<accession>L8JBV9</accession>
<protein>
    <recommendedName>
        <fullName evidence="4">Secreted protein</fullName>
    </recommendedName>
</protein>
<dbReference type="Proteomes" id="UP000011134">
    <property type="component" value="Unassembled WGS sequence"/>
</dbReference>
<evidence type="ECO:0000313" key="2">
    <source>
        <dbReference type="EMBL" id="ELR64897.1"/>
    </source>
</evidence>
<name>L8JBV9_9GAMM</name>